<dbReference type="Gene3D" id="1.10.238.10">
    <property type="entry name" value="EF-hand"/>
    <property type="match status" value="1"/>
</dbReference>
<name>A0A4P9XU26_9FUNG</name>
<dbReference type="OrthoDB" id="544685at2759"/>
<dbReference type="AlphaFoldDB" id="A0A4P9XU26"/>
<reference evidence="9" key="1">
    <citation type="journal article" date="2018" name="Nat. Microbiol.">
        <title>Leveraging single-cell genomics to expand the fungal tree of life.</title>
        <authorList>
            <person name="Ahrendt S.R."/>
            <person name="Quandt C.A."/>
            <person name="Ciobanu D."/>
            <person name="Clum A."/>
            <person name="Salamov A."/>
            <person name="Andreopoulos B."/>
            <person name="Cheng J.F."/>
            <person name="Woyke T."/>
            <person name="Pelin A."/>
            <person name="Henrissat B."/>
            <person name="Reynolds N.K."/>
            <person name="Benny G.L."/>
            <person name="Smith M.E."/>
            <person name="James T.Y."/>
            <person name="Grigoriev I.V."/>
        </authorList>
    </citation>
    <scope>NUCLEOTIDE SEQUENCE [LARGE SCALE GENOMIC DNA]</scope>
    <source>
        <strain evidence="9">RSA 1356</strain>
    </source>
</reference>
<keyword evidence="5 6" id="KW-0472">Membrane</keyword>
<evidence type="ECO:0000256" key="1">
    <source>
        <dbReference type="ARBA" id="ARBA00004370"/>
    </source>
</evidence>
<sequence length="363" mass="41715">MNSTYNARKMARWLHDTLSQGTGRDLTVDDFYDCFDTDRETKDAFAIFDRDDNGDVSRHEMRDVVMRVYKERKDLAAALRDLSQCVGKLDNILLTIALVIYVFMVMSIVSSTDVSKTVVPFGSLLVTLSFIFGQSAKNTFDSIIFVFVTHPYDTGDMVYIDNNQLVVENVGLLTTTFRRADGQIVYAPNIILAAKFIHNIRRSQNMSESIEIQVDFYTPQEKIAELGRRLEMFLEEHMQRDFVPKINININSIDNTNRLTLTMSIEHKSNWQDGGRRWARRTQFMLALKEIITDLDMRYYLPPQRVEYLPPYHPPEDQPWAPFPTGHSDANATQTANTMHARGQQGQGQNDLARQVFAMDAVM</sequence>
<evidence type="ECO:0000256" key="5">
    <source>
        <dbReference type="ARBA" id="ARBA00023136"/>
    </source>
</evidence>
<dbReference type="InterPro" id="IPR018247">
    <property type="entry name" value="EF_Hand_1_Ca_BS"/>
</dbReference>
<dbReference type="Proteomes" id="UP000271241">
    <property type="component" value="Unassembled WGS sequence"/>
</dbReference>
<proteinExistence type="predicted"/>
<dbReference type="Pfam" id="PF00924">
    <property type="entry name" value="MS_channel_2nd"/>
    <property type="match status" value="1"/>
</dbReference>
<dbReference type="GO" id="GO:0005509">
    <property type="term" value="F:calcium ion binding"/>
    <property type="evidence" value="ECO:0007669"/>
    <property type="project" value="InterPro"/>
</dbReference>
<dbReference type="Gene3D" id="2.30.30.60">
    <property type="match status" value="1"/>
</dbReference>
<evidence type="ECO:0000259" key="7">
    <source>
        <dbReference type="PROSITE" id="PS50222"/>
    </source>
</evidence>
<gene>
    <name evidence="8" type="ORF">THASP1DRAFT_13897</name>
</gene>
<dbReference type="SMART" id="SM00054">
    <property type="entry name" value="EFh"/>
    <property type="match status" value="1"/>
</dbReference>
<dbReference type="SUPFAM" id="SSF47473">
    <property type="entry name" value="EF-hand"/>
    <property type="match status" value="1"/>
</dbReference>
<dbReference type="InterPro" id="IPR023408">
    <property type="entry name" value="MscS_beta-dom_sf"/>
</dbReference>
<dbReference type="EMBL" id="KZ992494">
    <property type="protein sequence ID" value="RKP09703.1"/>
    <property type="molecule type" value="Genomic_DNA"/>
</dbReference>
<dbReference type="STRING" id="78915.A0A4P9XU26"/>
<evidence type="ECO:0000256" key="3">
    <source>
        <dbReference type="ARBA" id="ARBA00022837"/>
    </source>
</evidence>
<dbReference type="PANTHER" id="PTHR31323">
    <property type="entry name" value="MECHANOSENSITIVE ION CHANNEL PROTEIN MSY2"/>
    <property type="match status" value="1"/>
</dbReference>
<dbReference type="PROSITE" id="PS50222">
    <property type="entry name" value="EF_HAND_2"/>
    <property type="match status" value="1"/>
</dbReference>
<dbReference type="GO" id="GO:0016020">
    <property type="term" value="C:membrane"/>
    <property type="evidence" value="ECO:0007669"/>
    <property type="project" value="UniProtKB-SubCell"/>
</dbReference>
<organism evidence="8 9">
    <name type="scientific">Thamnocephalis sphaerospora</name>
    <dbReference type="NCBI Taxonomy" id="78915"/>
    <lineage>
        <taxon>Eukaryota</taxon>
        <taxon>Fungi</taxon>
        <taxon>Fungi incertae sedis</taxon>
        <taxon>Zoopagomycota</taxon>
        <taxon>Zoopagomycotina</taxon>
        <taxon>Zoopagomycetes</taxon>
        <taxon>Zoopagales</taxon>
        <taxon>Sigmoideomycetaceae</taxon>
        <taxon>Thamnocephalis</taxon>
    </lineage>
</organism>
<dbReference type="SUPFAM" id="SSF50182">
    <property type="entry name" value="Sm-like ribonucleoproteins"/>
    <property type="match status" value="1"/>
</dbReference>
<dbReference type="InterPro" id="IPR006685">
    <property type="entry name" value="MscS_channel_2nd"/>
</dbReference>
<keyword evidence="4 6" id="KW-1133">Transmembrane helix</keyword>
<dbReference type="InterPro" id="IPR010920">
    <property type="entry name" value="LSM_dom_sf"/>
</dbReference>
<dbReference type="PROSITE" id="PS00018">
    <property type="entry name" value="EF_HAND_1"/>
    <property type="match status" value="1"/>
</dbReference>
<dbReference type="InterPro" id="IPR002048">
    <property type="entry name" value="EF_hand_dom"/>
</dbReference>
<protein>
    <submittedName>
        <fullName evidence="8">Mechanosensitive ion channel-domain-containing protein</fullName>
    </submittedName>
</protein>
<dbReference type="InterPro" id="IPR011992">
    <property type="entry name" value="EF-hand-dom_pair"/>
</dbReference>
<keyword evidence="9" id="KW-1185">Reference proteome</keyword>
<feature type="transmembrane region" description="Helical" evidence="6">
    <location>
        <begin position="92"/>
        <end position="111"/>
    </location>
</feature>
<comment type="subcellular location">
    <subcellularLocation>
        <location evidence="1">Membrane</location>
    </subcellularLocation>
</comment>
<dbReference type="GO" id="GO:0005262">
    <property type="term" value="F:calcium channel activity"/>
    <property type="evidence" value="ECO:0007669"/>
    <property type="project" value="TreeGrafter"/>
</dbReference>
<dbReference type="GO" id="GO:0006874">
    <property type="term" value="P:intracellular calcium ion homeostasis"/>
    <property type="evidence" value="ECO:0007669"/>
    <property type="project" value="TreeGrafter"/>
</dbReference>
<evidence type="ECO:0000256" key="2">
    <source>
        <dbReference type="ARBA" id="ARBA00022692"/>
    </source>
</evidence>
<accession>A0A4P9XU26</accession>
<evidence type="ECO:0000313" key="9">
    <source>
        <dbReference type="Proteomes" id="UP000271241"/>
    </source>
</evidence>
<dbReference type="PANTHER" id="PTHR31323:SF1">
    <property type="entry name" value="MECHANOSENSITIVE ION CHANNEL PROTEIN"/>
    <property type="match status" value="1"/>
</dbReference>
<evidence type="ECO:0000313" key="8">
    <source>
        <dbReference type="EMBL" id="RKP09703.1"/>
    </source>
</evidence>
<keyword evidence="3" id="KW-0106">Calcium</keyword>
<feature type="domain" description="EF-hand" evidence="7">
    <location>
        <begin position="36"/>
        <end position="71"/>
    </location>
</feature>
<evidence type="ECO:0000256" key="6">
    <source>
        <dbReference type="SAM" id="Phobius"/>
    </source>
</evidence>
<keyword evidence="2 6" id="KW-0812">Transmembrane</keyword>
<evidence type="ECO:0000256" key="4">
    <source>
        <dbReference type="ARBA" id="ARBA00022989"/>
    </source>
</evidence>